<keyword evidence="3" id="KW-1185">Reference proteome</keyword>
<evidence type="ECO:0000313" key="2">
    <source>
        <dbReference type="EMBL" id="GID98769.1"/>
    </source>
</evidence>
<evidence type="ECO:0000313" key="3">
    <source>
        <dbReference type="Proteomes" id="UP000637628"/>
    </source>
</evidence>
<proteinExistence type="predicted"/>
<dbReference type="EMBL" id="BOML01000002">
    <property type="protein sequence ID" value="GID98769.1"/>
    <property type="molecule type" value="Genomic_DNA"/>
</dbReference>
<dbReference type="Proteomes" id="UP000637628">
    <property type="component" value="Unassembled WGS sequence"/>
</dbReference>
<organism evidence="2 3">
    <name type="scientific">Paractinoplanes durhamensis</name>
    <dbReference type="NCBI Taxonomy" id="113563"/>
    <lineage>
        <taxon>Bacteria</taxon>
        <taxon>Bacillati</taxon>
        <taxon>Actinomycetota</taxon>
        <taxon>Actinomycetes</taxon>
        <taxon>Micromonosporales</taxon>
        <taxon>Micromonosporaceae</taxon>
        <taxon>Paractinoplanes</taxon>
    </lineage>
</organism>
<feature type="compositionally biased region" description="Low complexity" evidence="1">
    <location>
        <begin position="27"/>
        <end position="46"/>
    </location>
</feature>
<accession>A0ABQ3YMF4</accession>
<gene>
    <name evidence="2" type="ORF">Adu01nite_01200</name>
</gene>
<protein>
    <submittedName>
        <fullName evidence="2">Uncharacterized protein</fullName>
    </submittedName>
</protein>
<reference evidence="2 3" key="1">
    <citation type="submission" date="2021-01" db="EMBL/GenBank/DDBJ databases">
        <title>Whole genome shotgun sequence of Actinoplanes durhamensis NBRC 14914.</title>
        <authorList>
            <person name="Komaki H."/>
            <person name="Tamura T."/>
        </authorList>
    </citation>
    <scope>NUCLEOTIDE SEQUENCE [LARGE SCALE GENOMIC DNA]</scope>
    <source>
        <strain evidence="2 3">NBRC 14914</strain>
    </source>
</reference>
<evidence type="ECO:0000256" key="1">
    <source>
        <dbReference type="SAM" id="MobiDB-lite"/>
    </source>
</evidence>
<sequence length="107" mass="11378">MHGQYSRAPTPVHPACERFGPEPASCGTTARTTSASRPASGTPAPRFSASAPRTGANYDTIGTAATWAVKALYSVHNLSAGRLYGVWYRADGILFYIQIDNSPEFVG</sequence>
<name>A0ABQ3YMF4_9ACTN</name>
<comment type="caution">
    <text evidence="2">The sequence shown here is derived from an EMBL/GenBank/DDBJ whole genome shotgun (WGS) entry which is preliminary data.</text>
</comment>
<feature type="region of interest" description="Disordered" evidence="1">
    <location>
        <begin position="1"/>
        <end position="54"/>
    </location>
</feature>